<dbReference type="AlphaFoldDB" id="A0A4C1VNZ8"/>
<comment type="caution">
    <text evidence="1">The sequence shown here is derived from an EMBL/GenBank/DDBJ whole genome shotgun (WGS) entry which is preliminary data.</text>
</comment>
<proteinExistence type="predicted"/>
<evidence type="ECO:0000313" key="1">
    <source>
        <dbReference type="EMBL" id="GBP40403.1"/>
    </source>
</evidence>
<dbReference type="Proteomes" id="UP000299102">
    <property type="component" value="Unassembled WGS sequence"/>
</dbReference>
<evidence type="ECO:0000313" key="2">
    <source>
        <dbReference type="Proteomes" id="UP000299102"/>
    </source>
</evidence>
<gene>
    <name evidence="1" type="ORF">EVAR_25255_1</name>
</gene>
<protein>
    <submittedName>
        <fullName evidence="1">Uncharacterized protein</fullName>
    </submittedName>
</protein>
<reference evidence="1 2" key="1">
    <citation type="journal article" date="2019" name="Commun. Biol.">
        <title>The bagworm genome reveals a unique fibroin gene that provides high tensile strength.</title>
        <authorList>
            <person name="Kono N."/>
            <person name="Nakamura H."/>
            <person name="Ohtoshi R."/>
            <person name="Tomita M."/>
            <person name="Numata K."/>
            <person name="Arakawa K."/>
        </authorList>
    </citation>
    <scope>NUCLEOTIDE SEQUENCE [LARGE SCALE GENOMIC DNA]</scope>
</reference>
<organism evidence="1 2">
    <name type="scientific">Eumeta variegata</name>
    <name type="common">Bagworm moth</name>
    <name type="synonym">Eumeta japonica</name>
    <dbReference type="NCBI Taxonomy" id="151549"/>
    <lineage>
        <taxon>Eukaryota</taxon>
        <taxon>Metazoa</taxon>
        <taxon>Ecdysozoa</taxon>
        <taxon>Arthropoda</taxon>
        <taxon>Hexapoda</taxon>
        <taxon>Insecta</taxon>
        <taxon>Pterygota</taxon>
        <taxon>Neoptera</taxon>
        <taxon>Endopterygota</taxon>
        <taxon>Lepidoptera</taxon>
        <taxon>Glossata</taxon>
        <taxon>Ditrysia</taxon>
        <taxon>Tineoidea</taxon>
        <taxon>Psychidae</taxon>
        <taxon>Oiketicinae</taxon>
        <taxon>Eumeta</taxon>
    </lineage>
</organism>
<accession>A0A4C1VNZ8</accession>
<keyword evidence="2" id="KW-1185">Reference proteome</keyword>
<name>A0A4C1VNZ8_EUMVA</name>
<sequence>MSASAHARAAATEIWIKAIFGKRCYGLRIGETEGRIIDVINKRVREHCRRQYTWADIGIESMSDTETGIIRELEQKSRTGPRQFRFKSSEVGHRIRTCRQATTGPVLVDRSDGPARPKKHYCRPRTPRCNLERSNPRRDEGARYRFITVCRLSVC</sequence>
<dbReference type="EMBL" id="BGZK01000381">
    <property type="protein sequence ID" value="GBP40403.1"/>
    <property type="molecule type" value="Genomic_DNA"/>
</dbReference>